<feature type="chain" id="PRO_5019790502" evidence="1">
    <location>
        <begin position="24"/>
        <end position="167"/>
    </location>
</feature>
<evidence type="ECO:0000313" key="2">
    <source>
        <dbReference type="EMBL" id="VFQ82906.1"/>
    </source>
</evidence>
<organism evidence="2 3">
    <name type="scientific">Cuscuta campestris</name>
    <dbReference type="NCBI Taxonomy" id="132261"/>
    <lineage>
        <taxon>Eukaryota</taxon>
        <taxon>Viridiplantae</taxon>
        <taxon>Streptophyta</taxon>
        <taxon>Embryophyta</taxon>
        <taxon>Tracheophyta</taxon>
        <taxon>Spermatophyta</taxon>
        <taxon>Magnoliopsida</taxon>
        <taxon>eudicotyledons</taxon>
        <taxon>Gunneridae</taxon>
        <taxon>Pentapetalae</taxon>
        <taxon>asterids</taxon>
        <taxon>lamiids</taxon>
        <taxon>Solanales</taxon>
        <taxon>Convolvulaceae</taxon>
        <taxon>Cuscuteae</taxon>
        <taxon>Cuscuta</taxon>
        <taxon>Cuscuta subgen. Grammica</taxon>
        <taxon>Cuscuta sect. Cleistogrammica</taxon>
    </lineage>
</organism>
<dbReference type="Proteomes" id="UP000595140">
    <property type="component" value="Unassembled WGS sequence"/>
</dbReference>
<reference evidence="2 3" key="1">
    <citation type="submission" date="2018-04" db="EMBL/GenBank/DDBJ databases">
        <authorList>
            <person name="Vogel A."/>
        </authorList>
    </citation>
    <scope>NUCLEOTIDE SEQUENCE [LARGE SCALE GENOMIC DNA]</scope>
</reference>
<name>A0A484M4C9_9ASTE</name>
<evidence type="ECO:0000256" key="1">
    <source>
        <dbReference type="SAM" id="SignalP"/>
    </source>
</evidence>
<gene>
    <name evidence="2" type="ORF">CCAM_LOCUS24682</name>
</gene>
<keyword evidence="3" id="KW-1185">Reference proteome</keyword>
<dbReference type="EMBL" id="OOIL02002469">
    <property type="protein sequence ID" value="VFQ82906.1"/>
    <property type="molecule type" value="Genomic_DNA"/>
</dbReference>
<accession>A0A484M4C9</accession>
<proteinExistence type="predicted"/>
<keyword evidence="1" id="KW-0732">Signal</keyword>
<evidence type="ECO:0000313" key="3">
    <source>
        <dbReference type="Proteomes" id="UP000595140"/>
    </source>
</evidence>
<dbReference type="AlphaFoldDB" id="A0A484M4C9"/>
<protein>
    <submittedName>
        <fullName evidence="2">Uncharacterized protein</fullName>
    </submittedName>
</protein>
<feature type="signal peptide" evidence="1">
    <location>
        <begin position="1"/>
        <end position="23"/>
    </location>
</feature>
<sequence length="167" mass="19889">MLLNKGISLPLLMYIIYPPTVKSSPEPQMHLSLQGRNWRRWGQCQRMRPLWLEPCYSRVCRVETYNRMSLTDYHIFQKLWSGVHTSMSSFLPIMLLTFVSTRKPSRNSRKPIRHFSWSRLKLPFAPDMSRARNSIEMVFMDEHVTRDHFLTSSEFGFLCLEEWAARC</sequence>